<dbReference type="Proteomes" id="UP000799754">
    <property type="component" value="Unassembled WGS sequence"/>
</dbReference>
<evidence type="ECO:0000313" key="1">
    <source>
        <dbReference type="EMBL" id="KAF2621150.1"/>
    </source>
</evidence>
<proteinExistence type="predicted"/>
<dbReference type="EMBL" id="MU006761">
    <property type="protein sequence ID" value="KAF2621150.1"/>
    <property type="molecule type" value="Genomic_DNA"/>
</dbReference>
<sequence>MCSLEDLKSHFETLSEVFTWLINIKVGEALKWLHQVCKPGIAHGDIHLGTILIRYPSLDLDEELQLPQVKLIDLGTSKTQNAEPGYEYTILYNQTIRKDQTTFLFVLSTLSDGTTSRNQ</sequence>
<protein>
    <submittedName>
        <fullName evidence="1">Uncharacterized protein</fullName>
    </submittedName>
</protein>
<gene>
    <name evidence="1" type="ORF">BU25DRAFT_416358</name>
</gene>
<comment type="caution">
    <text evidence="1">The sequence shown here is derived from an EMBL/GenBank/DDBJ whole genome shotgun (WGS) entry which is preliminary data.</text>
</comment>
<name>A0ACB6RGW7_9PLEO</name>
<evidence type="ECO:0000313" key="2">
    <source>
        <dbReference type="Proteomes" id="UP000799754"/>
    </source>
</evidence>
<reference evidence="1" key="1">
    <citation type="journal article" date="2020" name="Stud. Mycol.">
        <title>101 Dothideomycetes genomes: a test case for predicting lifestyles and emergence of pathogens.</title>
        <authorList>
            <person name="Haridas S."/>
            <person name="Albert R."/>
            <person name="Binder M."/>
            <person name="Bloem J."/>
            <person name="Labutti K."/>
            <person name="Salamov A."/>
            <person name="Andreopoulos B."/>
            <person name="Baker S."/>
            <person name="Barry K."/>
            <person name="Bills G."/>
            <person name="Bluhm B."/>
            <person name="Cannon C."/>
            <person name="Castanera R."/>
            <person name="Culley D."/>
            <person name="Daum C."/>
            <person name="Ezra D."/>
            <person name="Gonzalez J."/>
            <person name="Henrissat B."/>
            <person name="Kuo A."/>
            <person name="Liang C."/>
            <person name="Lipzen A."/>
            <person name="Lutzoni F."/>
            <person name="Magnuson J."/>
            <person name="Mondo S."/>
            <person name="Nolan M."/>
            <person name="Ohm R."/>
            <person name="Pangilinan J."/>
            <person name="Park H.-J."/>
            <person name="Ramirez L."/>
            <person name="Alfaro M."/>
            <person name="Sun H."/>
            <person name="Tritt A."/>
            <person name="Yoshinaga Y."/>
            <person name="Zwiers L.-H."/>
            <person name="Turgeon B."/>
            <person name="Goodwin S."/>
            <person name="Spatafora J."/>
            <person name="Crous P."/>
            <person name="Grigoriev I."/>
        </authorList>
    </citation>
    <scope>NUCLEOTIDE SEQUENCE</scope>
    <source>
        <strain evidence="1">CBS 525.71</strain>
    </source>
</reference>
<keyword evidence="2" id="KW-1185">Reference proteome</keyword>
<accession>A0ACB6RGW7</accession>
<organism evidence="1 2">
    <name type="scientific">Macroventuria anomochaeta</name>
    <dbReference type="NCBI Taxonomy" id="301207"/>
    <lineage>
        <taxon>Eukaryota</taxon>
        <taxon>Fungi</taxon>
        <taxon>Dikarya</taxon>
        <taxon>Ascomycota</taxon>
        <taxon>Pezizomycotina</taxon>
        <taxon>Dothideomycetes</taxon>
        <taxon>Pleosporomycetidae</taxon>
        <taxon>Pleosporales</taxon>
        <taxon>Pleosporineae</taxon>
        <taxon>Didymellaceae</taxon>
        <taxon>Macroventuria</taxon>
    </lineage>
</organism>